<dbReference type="VEuPathDB" id="CryptoDB:Cvel_22741"/>
<organism evidence="2">
    <name type="scientific">Chromera velia CCMP2878</name>
    <dbReference type="NCBI Taxonomy" id="1169474"/>
    <lineage>
        <taxon>Eukaryota</taxon>
        <taxon>Sar</taxon>
        <taxon>Alveolata</taxon>
        <taxon>Colpodellida</taxon>
        <taxon>Chromeraceae</taxon>
        <taxon>Chromera</taxon>
    </lineage>
</organism>
<feature type="region of interest" description="Disordered" evidence="1">
    <location>
        <begin position="1"/>
        <end position="76"/>
    </location>
</feature>
<protein>
    <submittedName>
        <fullName evidence="2">Uncharacterized protein</fullName>
    </submittedName>
</protein>
<name>A0A0G4GNW7_9ALVE</name>
<accession>A0A0G4GNW7</accession>
<feature type="compositionally biased region" description="Low complexity" evidence="1">
    <location>
        <begin position="299"/>
        <end position="315"/>
    </location>
</feature>
<proteinExistence type="predicted"/>
<evidence type="ECO:0000256" key="1">
    <source>
        <dbReference type="SAM" id="MobiDB-lite"/>
    </source>
</evidence>
<gene>
    <name evidence="2" type="ORF">Cvel_22741</name>
</gene>
<sequence length="315" mass="34860">MRTKFFKRFPTPAEAAKTTPIPKGTRKGRNNRKKKETKVPAAPQETPSSSSKDIAPDVDITSSAKKPRASTKLIELNSVPPKQRTDKAAVLRNAAKNVGHVEIANKCAEVIDAGKTLVRAVRKLKESYKHGLTKHPSTDAKRSHLLEEIIRYVIKSIDKALTERAVGKKVLLFQDGIPMIVWDLLYRCVNVEQKLYNVEQIAQEALQLAKVKGESGGREGVKPIVYIEGGHILQNYSNVYKVCYYLWRKNQKKGVMNNCNILHTEDECTAEAKEVREAIANIASSSRGSRGSGGGRGGRNSSSSSGYNGSKSWYH</sequence>
<reference evidence="2" key="1">
    <citation type="submission" date="2014-11" db="EMBL/GenBank/DDBJ databases">
        <authorList>
            <person name="Otto D Thomas"/>
            <person name="Naeem Raeece"/>
        </authorList>
    </citation>
    <scope>NUCLEOTIDE SEQUENCE</scope>
</reference>
<evidence type="ECO:0000313" key="2">
    <source>
        <dbReference type="EMBL" id="CEM32000.1"/>
    </source>
</evidence>
<dbReference type="EMBL" id="CDMZ01001400">
    <property type="protein sequence ID" value="CEM32000.1"/>
    <property type="molecule type" value="Genomic_DNA"/>
</dbReference>
<dbReference type="AlphaFoldDB" id="A0A0G4GNW7"/>
<feature type="region of interest" description="Disordered" evidence="1">
    <location>
        <begin position="285"/>
        <end position="315"/>
    </location>
</feature>
<feature type="compositionally biased region" description="Basic residues" evidence="1">
    <location>
        <begin position="24"/>
        <end position="36"/>
    </location>
</feature>